<accession>A0A1F5VJE9</accession>
<evidence type="ECO:0000256" key="1">
    <source>
        <dbReference type="SAM" id="Phobius"/>
    </source>
</evidence>
<keyword evidence="1" id="KW-0472">Membrane</keyword>
<reference evidence="2 3" key="1">
    <citation type="journal article" date="2016" name="Nat. Commun.">
        <title>Thousands of microbial genomes shed light on interconnected biogeochemical processes in an aquifer system.</title>
        <authorList>
            <person name="Anantharaman K."/>
            <person name="Brown C.T."/>
            <person name="Hug L.A."/>
            <person name="Sharon I."/>
            <person name="Castelle C.J."/>
            <person name="Probst A.J."/>
            <person name="Thomas B.C."/>
            <person name="Singh A."/>
            <person name="Wilkins M.J."/>
            <person name="Karaoz U."/>
            <person name="Brodie E.L."/>
            <person name="Williams K.H."/>
            <person name="Hubbard S.S."/>
            <person name="Banfield J.F."/>
        </authorList>
    </citation>
    <scope>NUCLEOTIDE SEQUENCE [LARGE SCALE GENOMIC DNA]</scope>
</reference>
<keyword evidence="1" id="KW-1133">Transmembrane helix</keyword>
<evidence type="ECO:0000313" key="2">
    <source>
        <dbReference type="EMBL" id="OGF63589.1"/>
    </source>
</evidence>
<name>A0A1F5VJE9_9BACT</name>
<keyword evidence="1" id="KW-0812">Transmembrane</keyword>
<protein>
    <submittedName>
        <fullName evidence="2">Uncharacterized protein</fullName>
    </submittedName>
</protein>
<comment type="caution">
    <text evidence="2">The sequence shown here is derived from an EMBL/GenBank/DDBJ whole genome shotgun (WGS) entry which is preliminary data.</text>
</comment>
<dbReference type="Proteomes" id="UP000178943">
    <property type="component" value="Unassembled WGS sequence"/>
</dbReference>
<feature type="transmembrane region" description="Helical" evidence="1">
    <location>
        <begin position="6"/>
        <end position="24"/>
    </location>
</feature>
<gene>
    <name evidence="2" type="ORF">A2Y62_06610</name>
</gene>
<dbReference type="AlphaFoldDB" id="A0A1F5VJE9"/>
<organism evidence="2 3">
    <name type="scientific">Candidatus Fischerbacteria bacterium RBG_13_37_8</name>
    <dbReference type="NCBI Taxonomy" id="1817863"/>
    <lineage>
        <taxon>Bacteria</taxon>
        <taxon>Candidatus Fischeribacteriota</taxon>
    </lineage>
</organism>
<proteinExistence type="predicted"/>
<evidence type="ECO:0000313" key="3">
    <source>
        <dbReference type="Proteomes" id="UP000178943"/>
    </source>
</evidence>
<dbReference type="EMBL" id="MFGW01000161">
    <property type="protein sequence ID" value="OGF63589.1"/>
    <property type="molecule type" value="Genomic_DNA"/>
</dbReference>
<sequence length="78" mass="9363">MNPTKIFLFAAFCIFFMEMLHVTITCHKLLVNSLEYFNSVLFQQNKKEEEEKEGRGKGRGRSRMNLRRWFRLDCGEIK</sequence>